<proteinExistence type="predicted"/>
<dbReference type="EMBL" id="JAVXUO010001488">
    <property type="protein sequence ID" value="KAK2981803.1"/>
    <property type="molecule type" value="Genomic_DNA"/>
</dbReference>
<keyword evidence="4" id="KW-1185">Reference proteome</keyword>
<feature type="domain" description="GAG-pre-integrase" evidence="2">
    <location>
        <begin position="63"/>
        <end position="111"/>
    </location>
</feature>
<comment type="caution">
    <text evidence="3">The sequence shown here is derived from an EMBL/GenBank/DDBJ whole genome shotgun (WGS) entry which is preliminary data.</text>
</comment>
<dbReference type="AlphaFoldDB" id="A0AA88R9B0"/>
<name>A0AA88R9B0_9ASTE</name>
<dbReference type="Pfam" id="PF13976">
    <property type="entry name" value="gag_pre-integrs"/>
    <property type="match status" value="1"/>
</dbReference>
<sequence>MASNTSTNYDLEKFDESNDFSLWRMKMRVVLIQQGRVLLSFRWSYEDNKGALVMMKRLKQNSLYLLQGSTFTRAAAAASSSNIDSDTTKLWHMRLGHMSERGMDVLSKQGVREKVEREVRAQDSLPKIPTYEENGSHSTEENEEPQEQQYSIARNISRREIRPPQKYGYADIVAYALSMVEGVSSWNTRANIFLQSLPMIPSPPTNSSKKSPKDEALLGYKLTHETLCLCSCHSVLHLCQLQL</sequence>
<protein>
    <recommendedName>
        <fullName evidence="2">GAG-pre-integrase domain-containing protein</fullName>
    </recommendedName>
</protein>
<dbReference type="InterPro" id="IPR025724">
    <property type="entry name" value="GAG-pre-integrase_dom"/>
</dbReference>
<evidence type="ECO:0000313" key="4">
    <source>
        <dbReference type="Proteomes" id="UP001187471"/>
    </source>
</evidence>
<accession>A0AA88R9B0</accession>
<organism evidence="3 4">
    <name type="scientific">Escallonia rubra</name>
    <dbReference type="NCBI Taxonomy" id="112253"/>
    <lineage>
        <taxon>Eukaryota</taxon>
        <taxon>Viridiplantae</taxon>
        <taxon>Streptophyta</taxon>
        <taxon>Embryophyta</taxon>
        <taxon>Tracheophyta</taxon>
        <taxon>Spermatophyta</taxon>
        <taxon>Magnoliopsida</taxon>
        <taxon>eudicotyledons</taxon>
        <taxon>Gunneridae</taxon>
        <taxon>Pentapetalae</taxon>
        <taxon>asterids</taxon>
        <taxon>campanulids</taxon>
        <taxon>Escalloniales</taxon>
        <taxon>Escalloniaceae</taxon>
        <taxon>Escallonia</taxon>
    </lineage>
</organism>
<evidence type="ECO:0000256" key="1">
    <source>
        <dbReference type="SAM" id="MobiDB-lite"/>
    </source>
</evidence>
<dbReference type="Proteomes" id="UP001187471">
    <property type="component" value="Unassembled WGS sequence"/>
</dbReference>
<gene>
    <name evidence="3" type="ORF">RJ640_010320</name>
</gene>
<reference evidence="3" key="1">
    <citation type="submission" date="2022-12" db="EMBL/GenBank/DDBJ databases">
        <title>Draft genome assemblies for two species of Escallonia (Escalloniales).</title>
        <authorList>
            <person name="Chanderbali A."/>
            <person name="Dervinis C."/>
            <person name="Anghel I."/>
            <person name="Soltis D."/>
            <person name="Soltis P."/>
            <person name="Zapata F."/>
        </authorList>
    </citation>
    <scope>NUCLEOTIDE SEQUENCE</scope>
    <source>
        <strain evidence="3">UCBG92.1500</strain>
        <tissue evidence="3">Leaf</tissue>
    </source>
</reference>
<feature type="region of interest" description="Disordered" evidence="1">
    <location>
        <begin position="116"/>
        <end position="149"/>
    </location>
</feature>
<evidence type="ECO:0000259" key="2">
    <source>
        <dbReference type="Pfam" id="PF13976"/>
    </source>
</evidence>
<evidence type="ECO:0000313" key="3">
    <source>
        <dbReference type="EMBL" id="KAK2981803.1"/>
    </source>
</evidence>